<keyword evidence="2" id="KW-0121">Carboxypeptidase</keyword>
<evidence type="ECO:0000259" key="9">
    <source>
        <dbReference type="Pfam" id="PF17676"/>
    </source>
</evidence>
<keyword evidence="11" id="KW-1185">Reference proteome</keyword>
<feature type="signal peptide" evidence="7">
    <location>
        <begin position="1"/>
        <end position="27"/>
    </location>
</feature>
<proteinExistence type="inferred from homology"/>
<organism evidence="10 11">
    <name type="scientific">Gimibacter soli</name>
    <dbReference type="NCBI Taxonomy" id="3024400"/>
    <lineage>
        <taxon>Bacteria</taxon>
        <taxon>Pseudomonadati</taxon>
        <taxon>Pseudomonadota</taxon>
        <taxon>Alphaproteobacteria</taxon>
        <taxon>Kordiimonadales</taxon>
        <taxon>Temperatibacteraceae</taxon>
        <taxon>Gimibacter</taxon>
    </lineage>
</organism>
<accession>A0AAF0BIC9</accession>
<keyword evidence="7" id="KW-0732">Signal</keyword>
<feature type="domain" description="LD-carboxypeptidase N-terminal" evidence="8">
    <location>
        <begin position="54"/>
        <end position="171"/>
    </location>
</feature>
<dbReference type="Pfam" id="PF17676">
    <property type="entry name" value="Peptidase_S66C"/>
    <property type="match status" value="1"/>
</dbReference>
<keyword evidence="3" id="KW-0645">Protease</keyword>
<sequence>MKKLGRRGFLKAAGALAATAATMGSLAPTAAAKSPARPAKPGLKPKRLKRGDTVAIVAPSGVLWEKTNLPLATESLAAMGLKSKVFPHAMDRYGYLAGTDENRAADLMAAFRDPGIDAIFCLRGGWGAARILPYLDFEVIRANPKILLGYSDITALHAALAAKTGLVTYHGPNAGSSWYTFEAEMLQALMFDGEKVEYRTVPRNDGTLVARANRTHTITPGKAEGRLVGGNLTVFTSLMGSPYFPDLNGCILCLEDVGEKIYRVDRMITQLALGGHLKGLKGIVLGGFTDCGPDEAEPFGGFTLIEVFEQHFAKLGIPVFAGAQFGHIKENFTLPLGARAMIDADAGIIRLVEPAVA</sequence>
<feature type="chain" id="PRO_5041916825" evidence="7">
    <location>
        <begin position="28"/>
        <end position="357"/>
    </location>
</feature>
<feature type="active site" description="Charge relay system" evidence="6">
    <location>
        <position position="255"/>
    </location>
</feature>
<evidence type="ECO:0000259" key="8">
    <source>
        <dbReference type="Pfam" id="PF02016"/>
    </source>
</evidence>
<dbReference type="InterPro" id="IPR040921">
    <property type="entry name" value="Peptidase_S66C"/>
</dbReference>
<keyword evidence="4" id="KW-0378">Hydrolase</keyword>
<dbReference type="AlphaFoldDB" id="A0AAF0BIC9"/>
<dbReference type="Proteomes" id="UP001217500">
    <property type="component" value="Chromosome"/>
</dbReference>
<dbReference type="Gene3D" id="3.50.30.60">
    <property type="entry name" value="LD-carboxypeptidase A C-terminal domain-like"/>
    <property type="match status" value="1"/>
</dbReference>
<dbReference type="GO" id="GO:0004180">
    <property type="term" value="F:carboxypeptidase activity"/>
    <property type="evidence" value="ECO:0007669"/>
    <property type="project" value="UniProtKB-KW"/>
</dbReference>
<dbReference type="InterPro" id="IPR006311">
    <property type="entry name" value="TAT_signal"/>
</dbReference>
<evidence type="ECO:0000256" key="5">
    <source>
        <dbReference type="ARBA" id="ARBA00022825"/>
    </source>
</evidence>
<dbReference type="InterPro" id="IPR003507">
    <property type="entry name" value="S66_fam"/>
</dbReference>
<dbReference type="InterPro" id="IPR027461">
    <property type="entry name" value="Carboxypeptidase_A_C_sf"/>
</dbReference>
<feature type="domain" description="LD-carboxypeptidase C-terminal" evidence="9">
    <location>
        <begin position="224"/>
        <end position="341"/>
    </location>
</feature>
<dbReference type="PANTHER" id="PTHR30237">
    <property type="entry name" value="MURAMOYLTETRAPEPTIDE CARBOXYPEPTIDASE"/>
    <property type="match status" value="1"/>
</dbReference>
<dbReference type="KEGG" id="gso:PH603_05665"/>
<dbReference type="RefSeq" id="WP_289505026.1">
    <property type="nucleotide sequence ID" value="NZ_CP116805.1"/>
</dbReference>
<dbReference type="PROSITE" id="PS51318">
    <property type="entry name" value="TAT"/>
    <property type="match status" value="1"/>
</dbReference>
<dbReference type="Gene3D" id="3.40.50.10740">
    <property type="entry name" value="Class I glutamine amidotransferase-like"/>
    <property type="match status" value="1"/>
</dbReference>
<dbReference type="PANTHER" id="PTHR30237:SF2">
    <property type="entry name" value="MUREIN TETRAPEPTIDE CARBOXYPEPTIDASE"/>
    <property type="match status" value="1"/>
</dbReference>
<feature type="active site" description="Charge relay system" evidence="6">
    <location>
        <position position="327"/>
    </location>
</feature>
<dbReference type="PIRSF" id="PIRSF028757">
    <property type="entry name" value="LD-carboxypeptidase"/>
    <property type="match status" value="1"/>
</dbReference>
<dbReference type="InterPro" id="IPR029062">
    <property type="entry name" value="Class_I_gatase-like"/>
</dbReference>
<dbReference type="CDD" id="cd07025">
    <property type="entry name" value="Peptidase_S66"/>
    <property type="match status" value="1"/>
</dbReference>
<evidence type="ECO:0000256" key="3">
    <source>
        <dbReference type="ARBA" id="ARBA00022670"/>
    </source>
</evidence>
<dbReference type="EMBL" id="CP116805">
    <property type="protein sequence ID" value="WCL55243.1"/>
    <property type="molecule type" value="Genomic_DNA"/>
</dbReference>
<dbReference type="SUPFAM" id="SSF52317">
    <property type="entry name" value="Class I glutamine amidotransferase-like"/>
    <property type="match status" value="1"/>
</dbReference>
<feature type="active site" description="Nucleophile" evidence="6">
    <location>
        <position position="151"/>
    </location>
</feature>
<comment type="similarity">
    <text evidence="1">Belongs to the peptidase S66 family.</text>
</comment>
<dbReference type="InterPro" id="IPR027478">
    <property type="entry name" value="LdcA_N"/>
</dbReference>
<evidence type="ECO:0000313" key="10">
    <source>
        <dbReference type="EMBL" id="WCL55243.1"/>
    </source>
</evidence>
<evidence type="ECO:0000256" key="1">
    <source>
        <dbReference type="ARBA" id="ARBA00010233"/>
    </source>
</evidence>
<reference evidence="10" key="1">
    <citation type="submission" date="2023-01" db="EMBL/GenBank/DDBJ databases">
        <title>The genome sequence of Kordiimonadaceae bacterium 6D33.</title>
        <authorList>
            <person name="Liu Y."/>
        </authorList>
    </citation>
    <scope>NUCLEOTIDE SEQUENCE</scope>
    <source>
        <strain evidence="10">6D33</strain>
    </source>
</reference>
<evidence type="ECO:0000313" key="11">
    <source>
        <dbReference type="Proteomes" id="UP001217500"/>
    </source>
</evidence>
<keyword evidence="5" id="KW-0720">Serine protease</keyword>
<evidence type="ECO:0000256" key="2">
    <source>
        <dbReference type="ARBA" id="ARBA00022645"/>
    </source>
</evidence>
<evidence type="ECO:0000256" key="4">
    <source>
        <dbReference type="ARBA" id="ARBA00022801"/>
    </source>
</evidence>
<dbReference type="GO" id="GO:0006508">
    <property type="term" value="P:proteolysis"/>
    <property type="evidence" value="ECO:0007669"/>
    <property type="project" value="UniProtKB-KW"/>
</dbReference>
<dbReference type="Pfam" id="PF02016">
    <property type="entry name" value="Peptidase_S66"/>
    <property type="match status" value="1"/>
</dbReference>
<name>A0AAF0BIC9_9PROT</name>
<dbReference type="SUPFAM" id="SSF141986">
    <property type="entry name" value="LD-carboxypeptidase A C-terminal domain-like"/>
    <property type="match status" value="1"/>
</dbReference>
<evidence type="ECO:0000256" key="6">
    <source>
        <dbReference type="PIRSR" id="PIRSR028757-1"/>
    </source>
</evidence>
<dbReference type="InterPro" id="IPR040449">
    <property type="entry name" value="Peptidase_S66_N"/>
</dbReference>
<gene>
    <name evidence="10" type="ORF">PH603_05665</name>
</gene>
<protein>
    <submittedName>
        <fullName evidence="10">LD-carboxypeptidase</fullName>
    </submittedName>
</protein>
<dbReference type="GO" id="GO:0008236">
    <property type="term" value="F:serine-type peptidase activity"/>
    <property type="evidence" value="ECO:0007669"/>
    <property type="project" value="UniProtKB-KW"/>
</dbReference>
<evidence type="ECO:0000256" key="7">
    <source>
        <dbReference type="SAM" id="SignalP"/>
    </source>
</evidence>